<reference evidence="2 3" key="1">
    <citation type="submission" date="2018-10" db="EMBL/GenBank/DDBJ databases">
        <title>Sequencing the genomes of 1000 actinobacteria strains.</title>
        <authorList>
            <person name="Klenk H.-P."/>
        </authorList>
    </citation>
    <scope>NUCLEOTIDE SEQUENCE [LARGE SCALE GENOMIC DNA]</scope>
    <source>
        <strain evidence="2 3">DSM 43911</strain>
    </source>
</reference>
<evidence type="ECO:0000313" key="3">
    <source>
        <dbReference type="Proteomes" id="UP000272729"/>
    </source>
</evidence>
<sequence length="703" mass="75700">MDAAQAVAKVEEWVRAVHTSGGMRVDRDGVRRVPEGWSVPYNTTAYLDGGDAGKQVYPPPRLVVREPDGQLRVPAPRPEGVSVPARLPGQGYWAELVDPEFTASGLGYLGVPDMAVAGWQWVEADGTRTARERVNPGYRTGPVRMGYPRPVNRLEWVLLFAAVGWFDDRRLATALTQTEVLEALDGGGRGPALDRYPLYSSPRYLPADTTRWRRVDLATLVGGFTQQPLLWIYGPGTTQEVPTANVLAALEVFPRVAPPVDVTESRYEFSAELADFARETAARAGLAEPVPAPRHEARHARLNGFELTDDEVRRTVVGNAWYRRFRDTGEVPDDWAAHGLQPRHADDGTPVPMVDVHGKYCLDASKGFRYGYRQVTGAFLGFALGEALGAAVDDASLDEIRARYGPDGLRDLVAAYDAPGRIGPLTQRLLFLTEGVMRAYKAESFADVAAGGLLRWLHTQGDTVAGPVDGWLVRVPGLYADRFPDPDDLAAVRALAEGHPGTGTGASVLLAALPAALTEGGPGTGLPGGAAEAALLLAGLTHDAGALEAVYLARVFEEVLKNDALPLWIAGKDVRVEGVDVTDALPDYAKFGLLDAPRPTDMGAGRDAATALRQAMSAIAGHEHNPEVALLRAVNHSGRSALTGALAGALLGARIGVPGLPARWLEQLDLRYVVENVATDAYRHFNRSSPLAQGRWDTRYPRT</sequence>
<accession>A0A495X6J8</accession>
<keyword evidence="3" id="KW-1185">Reference proteome</keyword>
<organism evidence="2 3">
    <name type="scientific">Saccharothrix variisporea</name>
    <dbReference type="NCBI Taxonomy" id="543527"/>
    <lineage>
        <taxon>Bacteria</taxon>
        <taxon>Bacillati</taxon>
        <taxon>Actinomycetota</taxon>
        <taxon>Actinomycetes</taxon>
        <taxon>Pseudonocardiales</taxon>
        <taxon>Pseudonocardiaceae</taxon>
        <taxon>Saccharothrix</taxon>
    </lineage>
</organism>
<dbReference type="InterPro" id="IPR029082">
    <property type="entry name" value="Imm35"/>
</dbReference>
<protein>
    <submittedName>
        <fullName evidence="2">ADP-ribosylglycohydrolase</fullName>
    </submittedName>
</protein>
<dbReference type="AlphaFoldDB" id="A0A495X6J8"/>
<proteinExistence type="predicted"/>
<dbReference type="Proteomes" id="UP000272729">
    <property type="component" value="Unassembled WGS sequence"/>
</dbReference>
<dbReference type="RefSeq" id="WP_121220694.1">
    <property type="nucleotide sequence ID" value="NZ_JBIUBA010000002.1"/>
</dbReference>
<dbReference type="EMBL" id="RBXR01000001">
    <property type="protein sequence ID" value="RKT69159.1"/>
    <property type="molecule type" value="Genomic_DNA"/>
</dbReference>
<dbReference type="Pfam" id="PF03747">
    <property type="entry name" value="ADP_ribosyl_GH"/>
    <property type="match status" value="1"/>
</dbReference>
<evidence type="ECO:0000259" key="1">
    <source>
        <dbReference type="Pfam" id="PF15567"/>
    </source>
</evidence>
<name>A0A495X6J8_9PSEU</name>
<dbReference type="GO" id="GO:0016787">
    <property type="term" value="F:hydrolase activity"/>
    <property type="evidence" value="ECO:0007669"/>
    <property type="project" value="UniProtKB-KW"/>
</dbReference>
<comment type="caution">
    <text evidence="2">The sequence shown here is derived from an EMBL/GenBank/DDBJ whole genome shotgun (WGS) entry which is preliminary data.</text>
</comment>
<dbReference type="OrthoDB" id="4871367at2"/>
<gene>
    <name evidence="2" type="ORF">DFJ66_2354</name>
</gene>
<dbReference type="Gene3D" id="1.10.4080.10">
    <property type="entry name" value="ADP-ribosylation/Crystallin J1"/>
    <property type="match status" value="1"/>
</dbReference>
<evidence type="ECO:0000313" key="2">
    <source>
        <dbReference type="EMBL" id="RKT69159.1"/>
    </source>
</evidence>
<dbReference type="Pfam" id="PF15567">
    <property type="entry name" value="Imm35"/>
    <property type="match status" value="1"/>
</dbReference>
<dbReference type="SUPFAM" id="SSF101478">
    <property type="entry name" value="ADP-ribosylglycohydrolase"/>
    <property type="match status" value="1"/>
</dbReference>
<keyword evidence="2" id="KW-0378">Hydrolase</keyword>
<feature type="domain" description="Immunity protein 35" evidence="1">
    <location>
        <begin position="5"/>
        <end position="94"/>
    </location>
</feature>
<dbReference type="InterPro" id="IPR005502">
    <property type="entry name" value="Ribosyl_crysJ1"/>
</dbReference>
<dbReference type="InterPro" id="IPR036705">
    <property type="entry name" value="Ribosyl_crysJ1_sf"/>
</dbReference>